<dbReference type="RefSeq" id="WP_091941606.1">
    <property type="nucleotide sequence ID" value="NZ_FOEE01000003.1"/>
</dbReference>
<accession>A0A1H8S095</accession>
<evidence type="ECO:0000313" key="4">
    <source>
        <dbReference type="Proteomes" id="UP000198960"/>
    </source>
</evidence>
<feature type="signal peptide" evidence="2">
    <location>
        <begin position="1"/>
        <end position="29"/>
    </location>
</feature>
<feature type="compositionally biased region" description="Polar residues" evidence="1">
    <location>
        <begin position="76"/>
        <end position="85"/>
    </location>
</feature>
<gene>
    <name evidence="3" type="ORF">SAMN05660991_01476</name>
</gene>
<proteinExistence type="predicted"/>
<dbReference type="AlphaFoldDB" id="A0A1H8S095"/>
<dbReference type="EMBL" id="FOEE01000003">
    <property type="protein sequence ID" value="SEO72359.1"/>
    <property type="molecule type" value="Genomic_DNA"/>
</dbReference>
<evidence type="ECO:0008006" key="5">
    <source>
        <dbReference type="Google" id="ProtNLM"/>
    </source>
</evidence>
<evidence type="ECO:0000256" key="1">
    <source>
        <dbReference type="SAM" id="MobiDB-lite"/>
    </source>
</evidence>
<reference evidence="4" key="1">
    <citation type="submission" date="2016-10" db="EMBL/GenBank/DDBJ databases">
        <authorList>
            <person name="Varghese N."/>
            <person name="Submissions S."/>
        </authorList>
    </citation>
    <scope>NUCLEOTIDE SEQUENCE [LARGE SCALE GENOMIC DNA]</scope>
    <source>
        <strain evidence="4">DSM 45413</strain>
    </source>
</reference>
<feature type="chain" id="PRO_5011714998" description="Secreted protein" evidence="2">
    <location>
        <begin position="30"/>
        <end position="94"/>
    </location>
</feature>
<keyword evidence="4" id="KW-1185">Reference proteome</keyword>
<evidence type="ECO:0000313" key="3">
    <source>
        <dbReference type="EMBL" id="SEO72359.1"/>
    </source>
</evidence>
<organism evidence="3 4">
    <name type="scientific">Trujillonella endophytica</name>
    <dbReference type="NCBI Taxonomy" id="673521"/>
    <lineage>
        <taxon>Bacteria</taxon>
        <taxon>Bacillati</taxon>
        <taxon>Actinomycetota</taxon>
        <taxon>Actinomycetes</taxon>
        <taxon>Geodermatophilales</taxon>
        <taxon>Geodermatophilaceae</taxon>
        <taxon>Trujillonella</taxon>
    </lineage>
</organism>
<protein>
    <recommendedName>
        <fullName evidence="5">Secreted protein</fullName>
    </recommendedName>
</protein>
<dbReference type="OrthoDB" id="5192545at2"/>
<dbReference type="STRING" id="673521.SAMN05660991_01476"/>
<keyword evidence="2" id="KW-0732">Signal</keyword>
<name>A0A1H8S095_9ACTN</name>
<dbReference type="Proteomes" id="UP000198960">
    <property type="component" value="Unassembled WGS sequence"/>
</dbReference>
<feature type="region of interest" description="Disordered" evidence="1">
    <location>
        <begin position="66"/>
        <end position="94"/>
    </location>
</feature>
<sequence length="94" mass="9407">MISTNWTTTPALVAGVLVARPAAAGGACAAHVAAPTVARRAPLAGTRVPAARLRALTGAMPFGAGTAADERHIDDNSTQNKSTLGIHSPGRPLS</sequence>
<evidence type="ECO:0000256" key="2">
    <source>
        <dbReference type="SAM" id="SignalP"/>
    </source>
</evidence>